<feature type="region of interest" description="Disordered" evidence="4">
    <location>
        <begin position="295"/>
        <end position="319"/>
    </location>
</feature>
<dbReference type="InterPro" id="IPR032867">
    <property type="entry name" value="DYW_dom"/>
</dbReference>
<sequence>MSVMTTFPIDFATFHFGSFTHDSEKNNGKPIPICEHCKKQWHIKDHGLKLCGRPSGGKKRSLNDKQNLRHACMSGSAGTSQPMSHTVNQNGPHPPSSLGALAQLGMPQSLSFINVDEKNPWILDWVATNHLIGSSENFVSYIPSIGNEKIRIVNGSLTPIFGKGLIFPFEGLSLYNVLHVPKILYNLLFISKITHELNFKATFLPDFLSFQDLSLRKMIALPKIAGDSISLTMISPLEDALSCPSPPVSLRVIQGVGSVFFMYPSSHKYFVTMNVTFRKDRRFFPISHLQRENVSEESKCPLDSTNPTPVTLPDPDPHPMMLPTNQVPWKTYYRRNFIKKIGSSTNQPVAIEDSKPPRDQDEYDPSLDIPIARRKGTRSWTEHPICNYVSYESLSPQFKAFTTSLDSTMIPKNIHIALECLEWKIVVTEEIRALENNRTWEICPLSKGHKTVGCKWVFTLKYKADGTLDKHKVRHGESEVFPWDGDMLGCHPADTPIEFNCKWENSSVKVSVDKEKYECLVEKLIYLSYRPYISYVISVVSKKIDRRAIEAYTDSDWAGFVVDRKSNSGYCTFVWGNLVTWRRKSKGLWPEAVLKEKYTDRAEVMLKQRYLDCRRITCALLATSASALPAAPSNFTDYQTLHRVLEACRLFPMNSKTVIETHARIIKFGYGNYPTLIASLVSTYQYVGCLNRVHRLLDILCSKHLDLVAMNLLIGNFMKIGECKFAKKVFYKMPFRDVVTWNSIIGGCVKNARYDEAFRFFRQMLTSNIQPDGFTFASLLNACAQLGAPSNTHWVRAQMTQKKIELNSLLSCALIDAYSKCGSIQIAKEIFSNVPHSDTSVWNVMIKGLAIHGLAMDALSLFLRMEHENVLPDAITFLGILTACNHGGLIDHGRRYFELMRSRYSIQPQLEHYGVMVDLYSRAGFLEEAYSLIVTMPLEPDVVTWRTLLSGCKIYKNHKLAEVAIANMSHRKSGDYVLLSNIYCSLNRWEEAETVRKMMKINRVRKKRGKSWIELGGTTQYFKSGDRLHPESDAIDKVLCSLMKRTRSEGYMPVTELVFMDISEEEKEENLSFHSEKMALAYAILKTSPGAKISISKNLRICDDCHTWIKLVSRVLCRVIVVRDRIRFHQFEGGMCSCGDRW</sequence>
<protein>
    <submittedName>
        <fullName evidence="7">Pentatricopeptide repeat-containing protein</fullName>
    </submittedName>
</protein>
<dbReference type="GO" id="GO:0003723">
    <property type="term" value="F:RNA binding"/>
    <property type="evidence" value="ECO:0007669"/>
    <property type="project" value="InterPro"/>
</dbReference>
<comment type="similarity">
    <text evidence="1">Belongs to the PPR family. PCMP-H subfamily.</text>
</comment>
<reference evidence="7 8" key="1">
    <citation type="submission" date="2019-08" db="EMBL/GenBank/DDBJ databases">
        <title>Draft genome sequences of two oriental melons (Cucumis melo L. var makuwa).</title>
        <authorList>
            <person name="Kwon S.-Y."/>
        </authorList>
    </citation>
    <scope>NUCLEOTIDE SEQUENCE [LARGE SCALE GENOMIC DNA]</scope>
    <source>
        <strain evidence="8">cv. Chang Bougi</strain>
        <tissue evidence="7">Leaf</tissue>
    </source>
</reference>
<evidence type="ECO:0000256" key="4">
    <source>
        <dbReference type="SAM" id="MobiDB-lite"/>
    </source>
</evidence>
<comment type="caution">
    <text evidence="7">The sequence shown here is derived from an EMBL/GenBank/DDBJ whole genome shotgun (WGS) entry which is preliminary data.</text>
</comment>
<evidence type="ECO:0000256" key="3">
    <source>
        <dbReference type="PROSITE-ProRule" id="PRU00708"/>
    </source>
</evidence>
<evidence type="ECO:0000256" key="1">
    <source>
        <dbReference type="ARBA" id="ARBA00006643"/>
    </source>
</evidence>
<dbReference type="PROSITE" id="PS51375">
    <property type="entry name" value="PPR"/>
    <property type="match status" value="2"/>
</dbReference>
<dbReference type="Pfam" id="PF13041">
    <property type="entry name" value="PPR_2"/>
    <property type="match status" value="1"/>
</dbReference>
<dbReference type="EMBL" id="SSTD01019069">
    <property type="protein sequence ID" value="TYJ96962.1"/>
    <property type="molecule type" value="Genomic_DNA"/>
</dbReference>
<dbReference type="Pfam" id="PF01535">
    <property type="entry name" value="PPR"/>
    <property type="match status" value="2"/>
</dbReference>
<dbReference type="Gene3D" id="1.25.40.10">
    <property type="entry name" value="Tetratricopeptide repeat domain"/>
    <property type="match status" value="2"/>
</dbReference>
<dbReference type="PANTHER" id="PTHR47926">
    <property type="entry name" value="PENTATRICOPEPTIDE REPEAT-CONTAINING PROTEIN"/>
    <property type="match status" value="1"/>
</dbReference>
<feature type="region of interest" description="Disordered" evidence="4">
    <location>
        <begin position="346"/>
        <end position="366"/>
    </location>
</feature>
<evidence type="ECO:0000259" key="5">
    <source>
        <dbReference type="Pfam" id="PF14432"/>
    </source>
</evidence>
<dbReference type="Pfam" id="PF22936">
    <property type="entry name" value="Pol_BBD"/>
    <property type="match status" value="1"/>
</dbReference>
<feature type="domain" description="DYW" evidence="5">
    <location>
        <begin position="1050"/>
        <end position="1142"/>
    </location>
</feature>
<dbReference type="PANTHER" id="PTHR47926:SF360">
    <property type="entry name" value="PENTATRICOPEPTIDE REPEAT-CONTAINING PROTEIN"/>
    <property type="match status" value="1"/>
</dbReference>
<dbReference type="InterPro" id="IPR011990">
    <property type="entry name" value="TPR-like_helical_dom_sf"/>
</dbReference>
<dbReference type="FunFam" id="1.25.40.10:FF:000242">
    <property type="entry name" value="Pentatricopeptide repeat-containing protein"/>
    <property type="match status" value="1"/>
</dbReference>
<feature type="compositionally biased region" description="Pro residues" evidence="4">
    <location>
        <begin position="310"/>
        <end position="319"/>
    </location>
</feature>
<dbReference type="Pfam" id="PF20431">
    <property type="entry name" value="E_motif"/>
    <property type="match status" value="1"/>
</dbReference>
<feature type="repeat" description="PPR" evidence="3">
    <location>
        <begin position="737"/>
        <end position="771"/>
    </location>
</feature>
<feature type="domain" description="Retrovirus-related Pol polyprotein from transposon TNT 1-94-like beta-barrel" evidence="6">
    <location>
        <begin position="121"/>
        <end position="195"/>
    </location>
</feature>
<dbReference type="Proteomes" id="UP000321947">
    <property type="component" value="Unassembled WGS sequence"/>
</dbReference>
<dbReference type="InterPro" id="IPR054722">
    <property type="entry name" value="PolX-like_BBD"/>
</dbReference>
<feature type="region of interest" description="Disordered" evidence="4">
    <location>
        <begin position="72"/>
        <end position="98"/>
    </location>
</feature>
<proteinExistence type="inferred from homology"/>
<dbReference type="NCBIfam" id="TIGR00756">
    <property type="entry name" value="PPR"/>
    <property type="match status" value="2"/>
</dbReference>
<dbReference type="InterPro" id="IPR046960">
    <property type="entry name" value="PPR_At4g14850-like_plant"/>
</dbReference>
<gene>
    <name evidence="7" type="ORF">E5676_scaffold506G00030</name>
</gene>
<dbReference type="GO" id="GO:0008270">
    <property type="term" value="F:zinc ion binding"/>
    <property type="evidence" value="ECO:0007669"/>
    <property type="project" value="InterPro"/>
</dbReference>
<evidence type="ECO:0000313" key="8">
    <source>
        <dbReference type="Proteomes" id="UP000321947"/>
    </source>
</evidence>
<name>A0A5D3BAU8_CUCMM</name>
<feature type="repeat" description="PPR" evidence="3">
    <location>
        <begin position="838"/>
        <end position="872"/>
    </location>
</feature>
<feature type="compositionally biased region" description="Polar residues" evidence="4">
    <location>
        <begin position="76"/>
        <end position="91"/>
    </location>
</feature>
<organism evidence="7 8">
    <name type="scientific">Cucumis melo var. makuwa</name>
    <name type="common">Oriental melon</name>
    <dbReference type="NCBI Taxonomy" id="1194695"/>
    <lineage>
        <taxon>Eukaryota</taxon>
        <taxon>Viridiplantae</taxon>
        <taxon>Streptophyta</taxon>
        <taxon>Embryophyta</taxon>
        <taxon>Tracheophyta</taxon>
        <taxon>Spermatophyta</taxon>
        <taxon>Magnoliopsida</taxon>
        <taxon>eudicotyledons</taxon>
        <taxon>Gunneridae</taxon>
        <taxon>Pentapetalae</taxon>
        <taxon>rosids</taxon>
        <taxon>fabids</taxon>
        <taxon>Cucurbitales</taxon>
        <taxon>Cucurbitaceae</taxon>
        <taxon>Benincaseae</taxon>
        <taxon>Cucumis</taxon>
    </lineage>
</organism>
<dbReference type="GO" id="GO:0009451">
    <property type="term" value="P:RNA modification"/>
    <property type="evidence" value="ECO:0007669"/>
    <property type="project" value="InterPro"/>
</dbReference>
<dbReference type="InterPro" id="IPR046848">
    <property type="entry name" value="E_motif"/>
</dbReference>
<dbReference type="AlphaFoldDB" id="A0A5D3BAU8"/>
<dbReference type="InterPro" id="IPR002885">
    <property type="entry name" value="PPR_rpt"/>
</dbReference>
<accession>A0A5D3BAU8</accession>
<evidence type="ECO:0000259" key="6">
    <source>
        <dbReference type="Pfam" id="PF22936"/>
    </source>
</evidence>
<evidence type="ECO:0000256" key="2">
    <source>
        <dbReference type="ARBA" id="ARBA00022737"/>
    </source>
</evidence>
<dbReference type="Pfam" id="PF14432">
    <property type="entry name" value="DYW_deaminase"/>
    <property type="match status" value="1"/>
</dbReference>
<evidence type="ECO:0000313" key="7">
    <source>
        <dbReference type="EMBL" id="TYJ96962.1"/>
    </source>
</evidence>
<keyword evidence="2" id="KW-0677">Repeat</keyword>